<dbReference type="AlphaFoldDB" id="A0AAX4P881"/>
<dbReference type="InterPro" id="IPR000073">
    <property type="entry name" value="AB_hydrolase_1"/>
</dbReference>
<name>A0AAX4P881_9CHLO</name>
<sequence>MGDSGPSGAHLRSYRENVSSSMCVVDTSLGRVRHWVGHRDVVSGLHLQEHFFEVPLDYDEDAQGARKVTVFCREVTSSRRDASALPYVLYLQGGPGFESPRPFDSGGWVDKATESFRVLLLDQRGTGLSTPLTTASLRALGTAREQASHLALHRADNIVRDAECVRQCLGQAQWSTIGQSFGGFCTLTYLSLFPSSLRESFVFGGLPPVDAGCTAHRVYSYLFKRVRAQNEKFYARFPQDRERIARVFSHLLERRSVETPAGNILSAKSLQCLGIRFGSAQGMEQIHFMFERPFEESTGELSYKFLRDYDSLVSVDTNVLYAVLHESIYCSGGGEPSGWAAESTRKQVEASECREFDAAWACKEGRPVYFTGEMIFPFMFDEIKQLRPLQEAAEVIAMKSDWPKLYDEDELARNPVRCAAAVYYEDMYVELALSMETAAKVSGMRTWVTSEYMHSGIRENGAVILQKVMNMARGVEPIR</sequence>
<dbReference type="EMBL" id="CP151505">
    <property type="protein sequence ID" value="WZN62318.1"/>
    <property type="molecule type" value="Genomic_DNA"/>
</dbReference>
<dbReference type="PRINTS" id="PR00793">
    <property type="entry name" value="PROAMNOPTASE"/>
</dbReference>
<dbReference type="SUPFAM" id="SSF53474">
    <property type="entry name" value="alpha/beta-Hydrolases"/>
    <property type="match status" value="1"/>
</dbReference>
<evidence type="ECO:0000259" key="3">
    <source>
        <dbReference type="Pfam" id="PF00561"/>
    </source>
</evidence>
<keyword evidence="5" id="KW-1185">Reference proteome</keyword>
<dbReference type="InterPro" id="IPR051601">
    <property type="entry name" value="Serine_prot/Carboxylest_S33"/>
</dbReference>
<dbReference type="InterPro" id="IPR002410">
    <property type="entry name" value="Peptidase_S33"/>
</dbReference>
<keyword evidence="2" id="KW-0378">Hydrolase</keyword>
<dbReference type="PANTHER" id="PTHR43248">
    <property type="entry name" value="2-SUCCINYL-6-HYDROXY-2,4-CYCLOHEXADIENE-1-CARBOXYLATE SYNTHASE"/>
    <property type="match status" value="1"/>
</dbReference>
<dbReference type="InterPro" id="IPR029058">
    <property type="entry name" value="AB_hydrolase_fold"/>
</dbReference>
<dbReference type="Gene3D" id="3.40.50.1820">
    <property type="entry name" value="alpha/beta hydrolase"/>
    <property type="match status" value="1"/>
</dbReference>
<evidence type="ECO:0000256" key="1">
    <source>
        <dbReference type="ARBA" id="ARBA00010088"/>
    </source>
</evidence>
<organism evidence="4 5">
    <name type="scientific">Chloropicon roscoffensis</name>
    <dbReference type="NCBI Taxonomy" id="1461544"/>
    <lineage>
        <taxon>Eukaryota</taxon>
        <taxon>Viridiplantae</taxon>
        <taxon>Chlorophyta</taxon>
        <taxon>Chloropicophyceae</taxon>
        <taxon>Chloropicales</taxon>
        <taxon>Chloropicaceae</taxon>
        <taxon>Chloropicon</taxon>
    </lineage>
</organism>
<accession>A0AAX4P881</accession>
<dbReference type="PANTHER" id="PTHR43248:SF2">
    <property type="entry name" value="PROLYL AMINOPEPTIDASE"/>
    <property type="match status" value="1"/>
</dbReference>
<evidence type="ECO:0000313" key="4">
    <source>
        <dbReference type="EMBL" id="WZN62318.1"/>
    </source>
</evidence>
<gene>
    <name evidence="4" type="ORF">HKI87_05g38540</name>
</gene>
<proteinExistence type="inferred from homology"/>
<dbReference type="Pfam" id="PF00561">
    <property type="entry name" value="Abhydrolase_1"/>
    <property type="match status" value="1"/>
</dbReference>
<reference evidence="4 5" key="1">
    <citation type="submission" date="2024-03" db="EMBL/GenBank/DDBJ databases">
        <title>Complete genome sequence of the green alga Chloropicon roscoffensis RCC1871.</title>
        <authorList>
            <person name="Lemieux C."/>
            <person name="Pombert J.-F."/>
            <person name="Otis C."/>
            <person name="Turmel M."/>
        </authorList>
    </citation>
    <scope>NUCLEOTIDE SEQUENCE [LARGE SCALE GENOMIC DNA]</scope>
    <source>
        <strain evidence="4 5">RCC1871</strain>
    </source>
</reference>
<evidence type="ECO:0000313" key="5">
    <source>
        <dbReference type="Proteomes" id="UP001472866"/>
    </source>
</evidence>
<protein>
    <submittedName>
        <fullName evidence="4">Proline iminopeptidase</fullName>
    </submittedName>
</protein>
<feature type="domain" description="AB hydrolase-1" evidence="3">
    <location>
        <begin position="87"/>
        <end position="237"/>
    </location>
</feature>
<dbReference type="GO" id="GO:0008233">
    <property type="term" value="F:peptidase activity"/>
    <property type="evidence" value="ECO:0007669"/>
    <property type="project" value="InterPro"/>
</dbReference>
<dbReference type="Proteomes" id="UP001472866">
    <property type="component" value="Chromosome 05"/>
</dbReference>
<dbReference type="GO" id="GO:0006508">
    <property type="term" value="P:proteolysis"/>
    <property type="evidence" value="ECO:0007669"/>
    <property type="project" value="InterPro"/>
</dbReference>
<evidence type="ECO:0000256" key="2">
    <source>
        <dbReference type="ARBA" id="ARBA00022801"/>
    </source>
</evidence>
<comment type="similarity">
    <text evidence="1">Belongs to the peptidase S33 family.</text>
</comment>